<dbReference type="AlphaFoldDB" id="F3KYS9"/>
<name>F3KYS9_9GAMM</name>
<accession>F3KYS9</accession>
<dbReference type="InterPro" id="IPR007372">
    <property type="entry name" value="Lipid/polyisoprenoid-bd_YceI"/>
</dbReference>
<dbReference type="Pfam" id="PF04264">
    <property type="entry name" value="YceI"/>
    <property type="match status" value="1"/>
</dbReference>
<dbReference type="STRING" id="2518989.IMCC3088_2333"/>
<comment type="caution">
    <text evidence="1">The sequence shown here is derived from an EMBL/GenBank/DDBJ whole genome shotgun (WGS) entry which is preliminary data.</text>
</comment>
<dbReference type="RefSeq" id="WP_009574561.1">
    <property type="nucleotide sequence ID" value="NZ_AEIG01000006.1"/>
</dbReference>
<dbReference type="Gene3D" id="2.40.128.110">
    <property type="entry name" value="Lipid/polyisoprenoid-binding, YceI-like"/>
    <property type="match status" value="1"/>
</dbReference>
<dbReference type="PIRSF" id="PIRSF029811">
    <property type="entry name" value="UCP029811"/>
    <property type="match status" value="1"/>
</dbReference>
<reference evidence="1 2" key="1">
    <citation type="journal article" date="2011" name="J. Bacteriol.">
        <title>Genome sequence of strain IMCC3088, a proteorhodopsin-containing marine bacterium belonging to the OM60/NOR5 clade.</title>
        <authorList>
            <person name="Jang Y."/>
            <person name="Oh H.M."/>
            <person name="Kang I."/>
            <person name="Lee K."/>
            <person name="Yang S.J."/>
            <person name="Cho J.C."/>
        </authorList>
    </citation>
    <scope>NUCLEOTIDE SEQUENCE [LARGE SCALE GENOMIC DNA]</scope>
    <source>
        <strain evidence="1 2">IMCC3088</strain>
    </source>
</reference>
<proteinExistence type="predicted"/>
<dbReference type="eggNOG" id="COG2353">
    <property type="taxonomic scope" value="Bacteria"/>
</dbReference>
<dbReference type="PANTHER" id="PTHR34406">
    <property type="entry name" value="PROTEIN YCEI"/>
    <property type="match status" value="1"/>
</dbReference>
<dbReference type="Proteomes" id="UP000005615">
    <property type="component" value="Unassembled WGS sequence"/>
</dbReference>
<evidence type="ECO:0000313" key="2">
    <source>
        <dbReference type="Proteomes" id="UP000005615"/>
    </source>
</evidence>
<dbReference type="PANTHER" id="PTHR34406:SF1">
    <property type="entry name" value="PROTEIN YCEI"/>
    <property type="match status" value="1"/>
</dbReference>
<dbReference type="InterPro" id="IPR027016">
    <property type="entry name" value="UCP029811"/>
</dbReference>
<sequence>MLKQSIMAAALMLSSAGTWADWQLDSSQSTLTFLSDKNAGVVEQHAFEVFDVAVSEAGEIRADIELASVETRIGIRNERMREMLFKVAEFPKATLSGNLGELDLASLGAAPQMASIPLTLSLHGSAQAVVADVWVSQAEGALYVSTVNPILVRAADFGLAEGVEALRVVAGLKTIGQTVPVSFNLRLTNAQ</sequence>
<gene>
    <name evidence="1" type="ORF">IMCC3088_2333</name>
</gene>
<organism evidence="1 2">
    <name type="scientific">Aequoribacter fuscus</name>
    <dbReference type="NCBI Taxonomy" id="2518989"/>
    <lineage>
        <taxon>Bacteria</taxon>
        <taxon>Pseudomonadati</taxon>
        <taxon>Pseudomonadota</taxon>
        <taxon>Gammaproteobacteria</taxon>
        <taxon>Cellvibrionales</taxon>
        <taxon>Halieaceae</taxon>
        <taxon>Aequoribacter</taxon>
    </lineage>
</organism>
<dbReference type="OrthoDB" id="9793816at2"/>
<protein>
    <submittedName>
        <fullName evidence="1">Uncharacterized protein</fullName>
    </submittedName>
</protein>
<keyword evidence="2" id="KW-1185">Reference proteome</keyword>
<dbReference type="EMBL" id="AEIG01000006">
    <property type="protein sequence ID" value="EGG30752.1"/>
    <property type="molecule type" value="Genomic_DNA"/>
</dbReference>
<dbReference type="SUPFAM" id="SSF101874">
    <property type="entry name" value="YceI-like"/>
    <property type="match status" value="1"/>
</dbReference>
<dbReference type="SMART" id="SM00867">
    <property type="entry name" value="YceI"/>
    <property type="match status" value="1"/>
</dbReference>
<dbReference type="InterPro" id="IPR036761">
    <property type="entry name" value="TTHA0802/YceI-like_sf"/>
</dbReference>
<evidence type="ECO:0000313" key="1">
    <source>
        <dbReference type="EMBL" id="EGG30752.1"/>
    </source>
</evidence>